<dbReference type="VEuPathDB" id="ToxoDB:CSUI_003231"/>
<dbReference type="GeneID" id="94426640"/>
<proteinExistence type="predicted"/>
<evidence type="ECO:0000313" key="1">
    <source>
        <dbReference type="EMBL" id="PHJ22918.1"/>
    </source>
</evidence>
<dbReference type="AlphaFoldDB" id="A0A2C6L536"/>
<dbReference type="RefSeq" id="XP_067924595.1">
    <property type="nucleotide sequence ID" value="XM_068063429.1"/>
</dbReference>
<evidence type="ECO:0000313" key="2">
    <source>
        <dbReference type="Proteomes" id="UP000221165"/>
    </source>
</evidence>
<sequence>MEVLLAQEAPRQQARFQASRYVGLLPDEGQGSLGKKELPRLRAQTDRGMCLQDSWRLGEVDRVTFPLLVLTLHVATGQLIRRQIGLRQSPRPRVAVRTGRHPRLQHPRFRRQCLEVSRERPGEVCDLQKV</sequence>
<dbReference type="EMBL" id="MIGC01001414">
    <property type="protein sequence ID" value="PHJ22918.1"/>
    <property type="molecule type" value="Genomic_DNA"/>
</dbReference>
<name>A0A2C6L536_9APIC</name>
<protein>
    <submittedName>
        <fullName evidence="1">Uncharacterized protein</fullName>
    </submittedName>
</protein>
<accession>A0A2C6L536</accession>
<comment type="caution">
    <text evidence="1">The sequence shown here is derived from an EMBL/GenBank/DDBJ whole genome shotgun (WGS) entry which is preliminary data.</text>
</comment>
<gene>
    <name evidence="1" type="ORF">CSUI_003231</name>
</gene>
<organism evidence="1 2">
    <name type="scientific">Cystoisospora suis</name>
    <dbReference type="NCBI Taxonomy" id="483139"/>
    <lineage>
        <taxon>Eukaryota</taxon>
        <taxon>Sar</taxon>
        <taxon>Alveolata</taxon>
        <taxon>Apicomplexa</taxon>
        <taxon>Conoidasida</taxon>
        <taxon>Coccidia</taxon>
        <taxon>Eucoccidiorida</taxon>
        <taxon>Eimeriorina</taxon>
        <taxon>Sarcocystidae</taxon>
        <taxon>Cystoisospora</taxon>
    </lineage>
</organism>
<keyword evidence="2" id="KW-1185">Reference proteome</keyword>
<reference evidence="1 2" key="1">
    <citation type="journal article" date="2017" name="Int. J. Parasitol.">
        <title>The genome of the protozoan parasite Cystoisospora suis and a reverse vaccinology approach to identify vaccine candidates.</title>
        <authorList>
            <person name="Palmieri N."/>
            <person name="Shrestha A."/>
            <person name="Ruttkowski B."/>
            <person name="Beck T."/>
            <person name="Vogl C."/>
            <person name="Tomley F."/>
            <person name="Blake D.P."/>
            <person name="Joachim A."/>
        </authorList>
    </citation>
    <scope>NUCLEOTIDE SEQUENCE [LARGE SCALE GENOMIC DNA]</scope>
    <source>
        <strain evidence="1 2">Wien I</strain>
    </source>
</reference>
<dbReference type="Proteomes" id="UP000221165">
    <property type="component" value="Unassembled WGS sequence"/>
</dbReference>